<sequence>MAGDGSSGAETGTGAGQLCWPTKGGMAYSIARLRSRAGAQVYSPPLGTGAIISLDWPFPFIHLRRIFPMALYRLLAIFGAGLFLLGGCATNLPTTTEEITWNIKNNYRQSIMVEFYSQHRNAAWPGGGRAYVLEAGESGSYDLPCRSTEKICYGAWVRADSNIYWGSGMDDQEGCQECCMICKKGSTFSLTLK</sequence>
<evidence type="ECO:0000256" key="1">
    <source>
        <dbReference type="SAM" id="Phobius"/>
    </source>
</evidence>
<proteinExistence type="predicted"/>
<organism evidence="2 3">
    <name type="scientific">Alcanivorax quisquiliarum</name>
    <dbReference type="NCBI Taxonomy" id="2933565"/>
    <lineage>
        <taxon>Bacteria</taxon>
        <taxon>Pseudomonadati</taxon>
        <taxon>Pseudomonadota</taxon>
        <taxon>Gammaproteobacteria</taxon>
        <taxon>Oceanospirillales</taxon>
        <taxon>Alcanivoracaceae</taxon>
        <taxon>Alcanivorax</taxon>
    </lineage>
</organism>
<keyword evidence="3" id="KW-1185">Reference proteome</keyword>
<name>A0ABT0E855_9GAMM</name>
<keyword evidence="1" id="KW-0812">Transmembrane</keyword>
<keyword evidence="1" id="KW-0472">Membrane</keyword>
<dbReference type="EMBL" id="JALKII010000006">
    <property type="protein sequence ID" value="MCK0538015.1"/>
    <property type="molecule type" value="Genomic_DNA"/>
</dbReference>
<comment type="caution">
    <text evidence="2">The sequence shown here is derived from an EMBL/GenBank/DDBJ whole genome shotgun (WGS) entry which is preliminary data.</text>
</comment>
<evidence type="ECO:0008006" key="4">
    <source>
        <dbReference type="Google" id="ProtNLM"/>
    </source>
</evidence>
<accession>A0ABT0E855</accession>
<gene>
    <name evidence="2" type="ORF">MU846_09860</name>
</gene>
<protein>
    <recommendedName>
        <fullName evidence="4">Lipoprotein</fullName>
    </recommendedName>
</protein>
<keyword evidence="1" id="KW-1133">Transmembrane helix</keyword>
<feature type="transmembrane region" description="Helical" evidence="1">
    <location>
        <begin position="70"/>
        <end position="92"/>
    </location>
</feature>
<evidence type="ECO:0000313" key="2">
    <source>
        <dbReference type="EMBL" id="MCK0538015.1"/>
    </source>
</evidence>
<reference evidence="2" key="1">
    <citation type="submission" date="2022-04" db="EMBL/GenBank/DDBJ databases">
        <title>Alcanivorax sp. CY1518 draft genome sequence.</title>
        <authorList>
            <person name="Zhao G."/>
            <person name="An M."/>
        </authorList>
    </citation>
    <scope>NUCLEOTIDE SEQUENCE</scope>
    <source>
        <strain evidence="2">CY1518</strain>
    </source>
</reference>
<dbReference type="Proteomes" id="UP001165524">
    <property type="component" value="Unassembled WGS sequence"/>
</dbReference>
<evidence type="ECO:0000313" key="3">
    <source>
        <dbReference type="Proteomes" id="UP001165524"/>
    </source>
</evidence>